<proteinExistence type="inferred from homology"/>
<feature type="compositionally biased region" description="Low complexity" evidence="8">
    <location>
        <begin position="566"/>
        <end position="575"/>
    </location>
</feature>
<keyword evidence="6 9" id="KW-1133">Transmembrane helix</keyword>
<dbReference type="KEGG" id="bcv:Bcav_0466"/>
<dbReference type="InterPro" id="IPR036259">
    <property type="entry name" value="MFS_trans_sf"/>
</dbReference>
<feature type="transmembrane region" description="Helical" evidence="9">
    <location>
        <begin position="352"/>
        <end position="370"/>
    </location>
</feature>
<keyword evidence="12" id="KW-1185">Reference proteome</keyword>
<feature type="domain" description="Major facilitator superfamily (MFS) profile" evidence="10">
    <location>
        <begin position="26"/>
        <end position="512"/>
    </location>
</feature>
<feature type="transmembrane region" description="Helical" evidence="9">
    <location>
        <begin position="150"/>
        <end position="172"/>
    </location>
</feature>
<dbReference type="Proteomes" id="UP000007962">
    <property type="component" value="Chromosome"/>
</dbReference>
<evidence type="ECO:0000256" key="9">
    <source>
        <dbReference type="SAM" id="Phobius"/>
    </source>
</evidence>
<dbReference type="eggNOG" id="COG0477">
    <property type="taxonomic scope" value="Bacteria"/>
</dbReference>
<evidence type="ECO:0000256" key="5">
    <source>
        <dbReference type="ARBA" id="ARBA00022692"/>
    </source>
</evidence>
<dbReference type="SUPFAM" id="SSF103473">
    <property type="entry name" value="MFS general substrate transporter"/>
    <property type="match status" value="1"/>
</dbReference>
<dbReference type="PANTHER" id="PTHR23501:SF197">
    <property type="entry name" value="COMD"/>
    <property type="match status" value="1"/>
</dbReference>
<dbReference type="PANTHER" id="PTHR23501">
    <property type="entry name" value="MAJOR FACILITATOR SUPERFAMILY"/>
    <property type="match status" value="1"/>
</dbReference>
<keyword evidence="4" id="KW-1003">Cell membrane</keyword>
<protein>
    <submittedName>
        <fullName evidence="11">Drug resistance transporter, EmrB/QacA subfamily</fullName>
    </submittedName>
</protein>
<feature type="transmembrane region" description="Helical" evidence="9">
    <location>
        <begin position="26"/>
        <end position="50"/>
    </location>
</feature>
<dbReference type="CDD" id="cd17502">
    <property type="entry name" value="MFS_Azr1_MDR_like"/>
    <property type="match status" value="1"/>
</dbReference>
<keyword evidence="7 9" id="KW-0472">Membrane</keyword>
<dbReference type="STRING" id="471853.Bcav_0466"/>
<dbReference type="AlphaFoldDB" id="C5BX54"/>
<feature type="transmembrane region" description="Helical" evidence="9">
    <location>
        <begin position="245"/>
        <end position="266"/>
    </location>
</feature>
<feature type="transmembrane region" description="Helical" evidence="9">
    <location>
        <begin position="214"/>
        <end position="233"/>
    </location>
</feature>
<dbReference type="Pfam" id="PF07690">
    <property type="entry name" value="MFS_1"/>
    <property type="match status" value="1"/>
</dbReference>
<dbReference type="GO" id="GO:0005886">
    <property type="term" value="C:plasma membrane"/>
    <property type="evidence" value="ECO:0007669"/>
    <property type="project" value="UniProtKB-SubCell"/>
</dbReference>
<name>C5BX54_BEUC1</name>
<keyword evidence="3" id="KW-0813">Transport</keyword>
<feature type="transmembrane region" description="Helical" evidence="9">
    <location>
        <begin position="62"/>
        <end position="80"/>
    </location>
</feature>
<feature type="region of interest" description="Disordered" evidence="8">
    <location>
        <begin position="551"/>
        <end position="575"/>
    </location>
</feature>
<evidence type="ECO:0000313" key="12">
    <source>
        <dbReference type="Proteomes" id="UP000007962"/>
    </source>
</evidence>
<dbReference type="OrthoDB" id="7375466at2"/>
<dbReference type="Gene3D" id="1.20.1250.20">
    <property type="entry name" value="MFS general substrate transporter like domains"/>
    <property type="match status" value="1"/>
</dbReference>
<accession>C5BX54</accession>
<evidence type="ECO:0000259" key="10">
    <source>
        <dbReference type="PROSITE" id="PS50850"/>
    </source>
</evidence>
<evidence type="ECO:0000256" key="7">
    <source>
        <dbReference type="ARBA" id="ARBA00023136"/>
    </source>
</evidence>
<reference evidence="11 12" key="1">
    <citation type="journal article" date="2009" name="Stand. Genomic Sci.">
        <title>Complete genome sequence of Beutenbergia cavernae type strain (HKI 0122).</title>
        <authorList>
            <person name="Land M."/>
            <person name="Pukall R."/>
            <person name="Abt B."/>
            <person name="Goker M."/>
            <person name="Rohde M."/>
            <person name="Glavina Del Rio T."/>
            <person name="Tice H."/>
            <person name="Copeland A."/>
            <person name="Cheng J.F."/>
            <person name="Lucas S."/>
            <person name="Chen F."/>
            <person name="Nolan M."/>
            <person name="Bruce D."/>
            <person name="Goodwin L."/>
            <person name="Pitluck S."/>
            <person name="Ivanova N."/>
            <person name="Mavromatis K."/>
            <person name="Ovchinnikova G."/>
            <person name="Pati A."/>
            <person name="Chen A."/>
            <person name="Palaniappan K."/>
            <person name="Hauser L."/>
            <person name="Chang Y.J."/>
            <person name="Jefferies C.C."/>
            <person name="Saunders E."/>
            <person name="Brettin T."/>
            <person name="Detter J.C."/>
            <person name="Han C."/>
            <person name="Chain P."/>
            <person name="Bristow J."/>
            <person name="Eisen J.A."/>
            <person name="Markowitz V."/>
            <person name="Hugenholtz P."/>
            <person name="Kyrpides N.C."/>
            <person name="Klenk H.P."/>
            <person name="Lapidus A."/>
        </authorList>
    </citation>
    <scope>NUCLEOTIDE SEQUENCE [LARGE SCALE GENOMIC DNA]</scope>
    <source>
        <strain evidence="12">ATCC BAA-8 / DSM 12333 / NBRC 16432</strain>
    </source>
</reference>
<dbReference type="PROSITE" id="PS50850">
    <property type="entry name" value="MFS"/>
    <property type="match status" value="1"/>
</dbReference>
<organism evidence="11 12">
    <name type="scientific">Beutenbergia cavernae (strain ATCC BAA-8 / DSM 12333 / CCUG 43141 / JCM 11478 / NBRC 16432 / NCIMB 13614 / HKI 0122)</name>
    <dbReference type="NCBI Taxonomy" id="471853"/>
    <lineage>
        <taxon>Bacteria</taxon>
        <taxon>Bacillati</taxon>
        <taxon>Actinomycetota</taxon>
        <taxon>Actinomycetes</taxon>
        <taxon>Micrococcales</taxon>
        <taxon>Beutenbergiaceae</taxon>
        <taxon>Beutenbergia</taxon>
    </lineage>
</organism>
<evidence type="ECO:0000313" key="11">
    <source>
        <dbReference type="EMBL" id="ACQ78729.1"/>
    </source>
</evidence>
<gene>
    <name evidence="11" type="ordered locus">Bcav_0466</name>
</gene>
<comment type="subcellular location">
    <subcellularLocation>
        <location evidence="1">Cell membrane</location>
        <topology evidence="1">Multi-pass membrane protein</topology>
    </subcellularLocation>
</comment>
<evidence type="ECO:0000256" key="8">
    <source>
        <dbReference type="SAM" id="MobiDB-lite"/>
    </source>
</evidence>
<comment type="similarity">
    <text evidence="2">Belongs to the major facilitator superfamily. TCR/Tet family.</text>
</comment>
<evidence type="ECO:0000256" key="6">
    <source>
        <dbReference type="ARBA" id="ARBA00022989"/>
    </source>
</evidence>
<dbReference type="InterPro" id="IPR011701">
    <property type="entry name" value="MFS"/>
</dbReference>
<evidence type="ECO:0000256" key="2">
    <source>
        <dbReference type="ARBA" id="ARBA00007520"/>
    </source>
</evidence>
<feature type="transmembrane region" description="Helical" evidence="9">
    <location>
        <begin position="92"/>
        <end position="119"/>
    </location>
</feature>
<feature type="transmembrane region" description="Helical" evidence="9">
    <location>
        <begin position="287"/>
        <end position="309"/>
    </location>
</feature>
<dbReference type="Gene3D" id="1.20.1720.10">
    <property type="entry name" value="Multidrug resistance protein D"/>
    <property type="match status" value="1"/>
</dbReference>
<dbReference type="EMBL" id="CP001618">
    <property type="protein sequence ID" value="ACQ78729.1"/>
    <property type="molecule type" value="Genomic_DNA"/>
</dbReference>
<feature type="transmembrane region" description="Helical" evidence="9">
    <location>
        <begin position="125"/>
        <end position="143"/>
    </location>
</feature>
<dbReference type="GO" id="GO:0022857">
    <property type="term" value="F:transmembrane transporter activity"/>
    <property type="evidence" value="ECO:0007669"/>
    <property type="project" value="InterPro"/>
</dbReference>
<feature type="transmembrane region" description="Helical" evidence="9">
    <location>
        <begin position="184"/>
        <end position="202"/>
    </location>
</feature>
<feature type="transmembrane region" description="Helical" evidence="9">
    <location>
        <begin position="321"/>
        <end position="340"/>
    </location>
</feature>
<evidence type="ECO:0000256" key="3">
    <source>
        <dbReference type="ARBA" id="ARBA00022448"/>
    </source>
</evidence>
<feature type="compositionally biased region" description="Acidic residues" evidence="8">
    <location>
        <begin position="551"/>
        <end position="565"/>
    </location>
</feature>
<keyword evidence="5 9" id="KW-0812">Transmembrane</keyword>
<evidence type="ECO:0000256" key="1">
    <source>
        <dbReference type="ARBA" id="ARBA00004651"/>
    </source>
</evidence>
<dbReference type="HOGENOM" id="CLU_000960_2_4_11"/>
<feature type="transmembrane region" description="Helical" evidence="9">
    <location>
        <begin position="486"/>
        <end position="506"/>
    </location>
</feature>
<dbReference type="RefSeq" id="WP_012725509.1">
    <property type="nucleotide sequence ID" value="NC_012669.1"/>
</dbReference>
<dbReference type="InterPro" id="IPR020846">
    <property type="entry name" value="MFS_dom"/>
</dbReference>
<evidence type="ECO:0000256" key="4">
    <source>
        <dbReference type="ARBA" id="ARBA00022475"/>
    </source>
</evidence>
<feature type="transmembrane region" description="Helical" evidence="9">
    <location>
        <begin position="376"/>
        <end position="399"/>
    </location>
</feature>
<sequence length="575" mass="59682">MTATTASTAPTTDTDSDAEHKQILRVLVGLLLALFVAMLSGTIVANALPVIIAELDGTQQQYTWVVTATLLASTAVTPLFGKLADLYDKKKLLLIGIGIFAVGSLLSGLSTSAGMLIGFRVIQGVGLGALQALVQITIATIISPRQRGRYAGYMGAVMAFATVSGPLLGGLIVDVSWLGWRWCYWSAIPLALIAMVVLARRLHVPPPSRTEVKVDWLGATLISAAVTLLLLWVSFAGPTHSYDWISWQTAVMVPGALALFGLFIWVESRVAEPIVPLWILRERTTTLAIVASIAVGVGMFGASVFLGQYFQIARGYSPTEAGLLTIPMMLGLLVSSTVSGRFVTQIGRWKPFVVWGLVTFTAGMGLLGSIQYGTSLWLIGVFMLVAGIGLGASMQNLVLAVQNTVPLSDMGAATSSITFFRSLGGAMGVQVLGAVFASHVSSLTATRLTDAGIPVAPGGDGGGSLDLSELPDAVADIIRSAYGDSIGLLFLIGAGLALVGLVAALFMRGTHLRDTVDLKAAVAEAAEEDVAVETAAATALGAAVAVDETADQTADETADAVDDADGVTAGARSTT</sequence>
<dbReference type="FunFam" id="1.20.1720.10:FF:000004">
    <property type="entry name" value="EmrB/QacA family drug resistance transporter"/>
    <property type="match status" value="1"/>
</dbReference>
<feature type="transmembrane region" description="Helical" evidence="9">
    <location>
        <begin position="419"/>
        <end position="440"/>
    </location>
</feature>